<dbReference type="EMBL" id="HE612870">
    <property type="protein sequence ID" value="CCE66067.1"/>
    <property type="molecule type" value="Genomic_DNA"/>
</dbReference>
<dbReference type="GO" id="GO:0003677">
    <property type="term" value="F:DNA binding"/>
    <property type="evidence" value="ECO:0007669"/>
    <property type="project" value="UniProtKB-UniRule"/>
</dbReference>
<dbReference type="Gene3D" id="1.10.150.110">
    <property type="entry name" value="DNA polymerase beta, N-terminal domain-like"/>
    <property type="match status" value="1"/>
</dbReference>
<evidence type="ECO:0000256" key="13">
    <source>
        <dbReference type="RuleBase" id="RU366014"/>
    </source>
</evidence>
<dbReference type="GeneID" id="11530540"/>
<keyword evidence="8 13" id="KW-0239">DNA-directed DNA polymerase</keyword>
<dbReference type="Pfam" id="PF14716">
    <property type="entry name" value="HHH_8"/>
    <property type="match status" value="1"/>
</dbReference>
<gene>
    <name evidence="16" type="primary">TPHA0O00980</name>
    <name evidence="16" type="ordered locus">TPHA_0O00980</name>
</gene>
<sequence length="565" mass="65262">MLFYNKKFLILPNAESSHMQFIIKLIKKNGGAIVKWAPDVMKVIDRSSIVLINDSYVDSNNKLKQYDIFKRELRPWLVTDWEKVVDYRLNCVNIKKIHTWLDNGNFKITSNDLIETISVENSGKRVLDSQNELELSSNKRLKQNEMIIDNNDNPIENKSNSGESTNPKRTEIKSVTSDTNDIRDNKFLADALQILSKRCGLKGEKFRARSYQLAADSILKAQFAIKSGHQAQKNMMHIGPSISRKIDILLKEGTLPGLSVKSEKDDNIAYFMGCHNIGIGLAKKWELLKIKTFKEALEKQPTDFQTTWPTLFGISYYEDWSRPIMREECEEHLKTVQDELRLIDKDCKVELQGSYRRGAKTCGDIDLLFYKEGCDDIAQLGKVIEDLAISLYERNYVQCFLLSSSKIANIFDDKINERYKVAGIERKYRKSNETIKKLFLGVKLPNRNTDSLKLDPKMKLKDDDLFLSLNSKAGESVCRRMDFFLSRWSELGACRIQYTGSTDYNRKMKIIAMNKSMKISPHGLFKDDVLLESFDERKIFDILNIKYVEPEQRVNTVTLLPDKIK</sequence>
<dbReference type="InterPro" id="IPR022312">
    <property type="entry name" value="DNA_pol_X"/>
</dbReference>
<evidence type="ECO:0000256" key="12">
    <source>
        <dbReference type="PIRSR" id="PIRSR622312-50"/>
    </source>
</evidence>
<evidence type="ECO:0000259" key="15">
    <source>
        <dbReference type="PROSITE" id="PS50172"/>
    </source>
</evidence>
<dbReference type="GO" id="GO:0005634">
    <property type="term" value="C:nucleus"/>
    <property type="evidence" value="ECO:0007669"/>
    <property type="project" value="UniProtKB-SubCell"/>
</dbReference>
<dbReference type="Pfam" id="PF14791">
    <property type="entry name" value="DNA_pol_B_thumb"/>
    <property type="match status" value="1"/>
</dbReference>
<dbReference type="InterPro" id="IPR028207">
    <property type="entry name" value="DNA_pol_B_palm_palm"/>
</dbReference>
<dbReference type="Gene3D" id="3.30.460.10">
    <property type="entry name" value="Beta Polymerase, domain 2"/>
    <property type="match status" value="1"/>
</dbReference>
<dbReference type="InterPro" id="IPR002054">
    <property type="entry name" value="DNA-dir_DNA_pol_X"/>
</dbReference>
<keyword evidence="10 13" id="KW-0539">Nucleus</keyword>
<dbReference type="PROSITE" id="PS50172">
    <property type="entry name" value="BRCT"/>
    <property type="match status" value="1"/>
</dbReference>
<dbReference type="CDD" id="cd00141">
    <property type="entry name" value="NT_POLXc"/>
    <property type="match status" value="1"/>
</dbReference>
<dbReference type="InterPro" id="IPR043519">
    <property type="entry name" value="NT_sf"/>
</dbReference>
<dbReference type="SUPFAM" id="SSF81585">
    <property type="entry name" value="PsbU/PolX domain-like"/>
    <property type="match status" value="1"/>
</dbReference>
<dbReference type="InterPro" id="IPR002008">
    <property type="entry name" value="DNA_pol_X_beta-like"/>
</dbReference>
<dbReference type="InterPro" id="IPR037160">
    <property type="entry name" value="DNA_Pol_thumb_sf"/>
</dbReference>
<dbReference type="SUPFAM" id="SSF47802">
    <property type="entry name" value="DNA polymerase beta, N-terminal domain-like"/>
    <property type="match status" value="1"/>
</dbReference>
<evidence type="ECO:0000313" key="17">
    <source>
        <dbReference type="Proteomes" id="UP000005666"/>
    </source>
</evidence>
<dbReference type="InterPro" id="IPR029398">
    <property type="entry name" value="PolB_thumb"/>
</dbReference>
<dbReference type="GO" id="GO:0003887">
    <property type="term" value="F:DNA-directed DNA polymerase activity"/>
    <property type="evidence" value="ECO:0007669"/>
    <property type="project" value="UniProtKB-UniRule"/>
</dbReference>
<keyword evidence="3 13" id="KW-0808">Transferase</keyword>
<accession>G8C1N9</accession>
<evidence type="ECO:0000256" key="11">
    <source>
        <dbReference type="ARBA" id="ARBA00049244"/>
    </source>
</evidence>
<comment type="catalytic activity">
    <reaction evidence="11 13">
        <text>DNA(n) + a 2'-deoxyribonucleoside 5'-triphosphate = DNA(n+1) + diphosphate</text>
        <dbReference type="Rhea" id="RHEA:22508"/>
        <dbReference type="Rhea" id="RHEA-COMP:17339"/>
        <dbReference type="Rhea" id="RHEA-COMP:17340"/>
        <dbReference type="ChEBI" id="CHEBI:33019"/>
        <dbReference type="ChEBI" id="CHEBI:61560"/>
        <dbReference type="ChEBI" id="CHEBI:173112"/>
        <dbReference type="EC" id="2.7.7.7"/>
    </reaction>
</comment>
<feature type="region of interest" description="Disordered" evidence="14">
    <location>
        <begin position="147"/>
        <end position="171"/>
    </location>
</feature>
<keyword evidence="6 13" id="KW-0227">DNA damage</keyword>
<dbReference type="Proteomes" id="UP000005666">
    <property type="component" value="Chromosome 15"/>
</dbReference>
<dbReference type="InterPro" id="IPR001357">
    <property type="entry name" value="BRCT_dom"/>
</dbReference>
<dbReference type="EC" id="2.7.7.7" evidence="13"/>
<reference evidence="16 17" key="1">
    <citation type="journal article" date="2011" name="Proc. Natl. Acad. Sci. U.S.A.">
        <title>Evolutionary erosion of yeast sex chromosomes by mating-type switching accidents.</title>
        <authorList>
            <person name="Gordon J.L."/>
            <person name="Armisen D."/>
            <person name="Proux-Wera E."/>
            <person name="Oheigeartaigh S.S."/>
            <person name="Byrne K.P."/>
            <person name="Wolfe K.H."/>
        </authorList>
    </citation>
    <scope>NUCLEOTIDE SEQUENCE [LARGE SCALE GENOMIC DNA]</scope>
    <source>
        <strain evidence="17">ATCC 24235 / CBS 4417 / NBRC 1672 / NRRL Y-8282 / UCD 70-5</strain>
    </source>
</reference>
<keyword evidence="9 13" id="KW-0234">DNA repair</keyword>
<evidence type="ECO:0000256" key="10">
    <source>
        <dbReference type="ARBA" id="ARBA00023242"/>
    </source>
</evidence>
<dbReference type="InterPro" id="IPR010996">
    <property type="entry name" value="HHH_MUS81"/>
</dbReference>
<evidence type="ECO:0000256" key="9">
    <source>
        <dbReference type="ARBA" id="ARBA00023204"/>
    </source>
</evidence>
<dbReference type="PRINTS" id="PR00869">
    <property type="entry name" value="DNAPOLX"/>
</dbReference>
<keyword evidence="5" id="KW-0479">Metal-binding</keyword>
<dbReference type="Pfam" id="PF14792">
    <property type="entry name" value="DNA_pol_B_palm"/>
    <property type="match status" value="1"/>
</dbReference>
<keyword evidence="4 13" id="KW-0548">Nucleotidyltransferase</keyword>
<evidence type="ECO:0000256" key="8">
    <source>
        <dbReference type="ARBA" id="ARBA00022932"/>
    </source>
</evidence>
<dbReference type="PANTHER" id="PTHR11276">
    <property type="entry name" value="DNA POLYMERASE TYPE-X FAMILY MEMBER"/>
    <property type="match status" value="1"/>
</dbReference>
<comment type="similarity">
    <text evidence="13">Belongs to the DNA polymerase type-X family.</text>
</comment>
<proteinExistence type="inferred from homology"/>
<comment type="cofactor">
    <cofactor evidence="1">
        <name>Mg(2+)</name>
        <dbReference type="ChEBI" id="CHEBI:18420"/>
    </cofactor>
</comment>
<evidence type="ECO:0000313" key="16">
    <source>
        <dbReference type="EMBL" id="CCE66067.1"/>
    </source>
</evidence>
<dbReference type="Gene3D" id="3.30.210.10">
    <property type="entry name" value="DNA polymerase, thumb domain"/>
    <property type="match status" value="1"/>
</dbReference>
<dbReference type="SUPFAM" id="SSF81301">
    <property type="entry name" value="Nucleotidyltransferase"/>
    <property type="match status" value="1"/>
</dbReference>
<evidence type="ECO:0000256" key="3">
    <source>
        <dbReference type="ARBA" id="ARBA00022679"/>
    </source>
</evidence>
<evidence type="ECO:0000256" key="14">
    <source>
        <dbReference type="SAM" id="MobiDB-lite"/>
    </source>
</evidence>
<comment type="function">
    <text evidence="13">DNA polymerase that functions in several pathways of DNA repair. Involved in base excision repair (BER) responsible for repair of lesions that give rise to abasic (AP) sites in DNA. Also contributes to DNA double-strand break repair by non-homologous end joining and homologous recombination. Has both template-dependent and template-independent (terminal transferase) DNA polymerase activities. Has also a 5'-deoxyribose-5-phosphate lyase (dRP lyase) activity.</text>
</comment>
<dbReference type="PRINTS" id="PR00870">
    <property type="entry name" value="DNAPOLXBETA"/>
</dbReference>
<dbReference type="AlphaFoldDB" id="G8C1N9"/>
<evidence type="ECO:0000256" key="4">
    <source>
        <dbReference type="ARBA" id="ARBA00022695"/>
    </source>
</evidence>
<evidence type="ECO:0000256" key="6">
    <source>
        <dbReference type="ARBA" id="ARBA00022763"/>
    </source>
</evidence>
<dbReference type="SMART" id="SM00483">
    <property type="entry name" value="POLXc"/>
    <property type="match status" value="1"/>
</dbReference>
<name>G8C1N9_TETPH</name>
<keyword evidence="17" id="KW-1185">Reference proteome</keyword>
<dbReference type="KEGG" id="tpf:TPHA_0O00980"/>
<dbReference type="RefSeq" id="XP_003688501.1">
    <property type="nucleotide sequence ID" value="XM_003688453.1"/>
</dbReference>
<organism evidence="16 17">
    <name type="scientific">Tetrapisispora phaffii (strain ATCC 24235 / CBS 4417 / NBRC 1672 / NRRL Y-8282 / UCD 70-5)</name>
    <name type="common">Yeast</name>
    <name type="synonym">Fabospora phaffii</name>
    <dbReference type="NCBI Taxonomy" id="1071381"/>
    <lineage>
        <taxon>Eukaryota</taxon>
        <taxon>Fungi</taxon>
        <taxon>Dikarya</taxon>
        <taxon>Ascomycota</taxon>
        <taxon>Saccharomycotina</taxon>
        <taxon>Saccharomycetes</taxon>
        <taxon>Saccharomycetales</taxon>
        <taxon>Saccharomycetaceae</taxon>
        <taxon>Tetrapisispora</taxon>
    </lineage>
</organism>
<keyword evidence="7" id="KW-0460">Magnesium</keyword>
<dbReference type="OMA" id="DFFCCKW"/>
<dbReference type="HOGENOM" id="CLU_008698_3_1_1"/>
<dbReference type="STRING" id="1071381.G8C1N9"/>
<comment type="subcellular location">
    <subcellularLocation>
        <location evidence="2 13">Nucleus</location>
    </subcellularLocation>
</comment>
<feature type="compositionally biased region" description="Polar residues" evidence="14">
    <location>
        <begin position="150"/>
        <end position="165"/>
    </location>
</feature>
<dbReference type="PANTHER" id="PTHR11276:SF42">
    <property type="entry name" value="DNA POLYMERASE BETA"/>
    <property type="match status" value="1"/>
</dbReference>
<dbReference type="eggNOG" id="KOG2534">
    <property type="taxonomic scope" value="Eukaryota"/>
</dbReference>
<evidence type="ECO:0000256" key="1">
    <source>
        <dbReference type="ARBA" id="ARBA00001946"/>
    </source>
</evidence>
<evidence type="ECO:0000256" key="5">
    <source>
        <dbReference type="ARBA" id="ARBA00022723"/>
    </source>
</evidence>
<dbReference type="GO" id="GO:0006303">
    <property type="term" value="P:double-strand break repair via nonhomologous end joining"/>
    <property type="evidence" value="ECO:0007669"/>
    <property type="project" value="EnsemblFungi"/>
</dbReference>
<feature type="active site" description="Nucleophile; Schiff-base intermediate with DNA; for 5'-dRP lyase activity" evidence="12">
    <location>
        <position position="245"/>
    </location>
</feature>
<feature type="domain" description="BRCT" evidence="15">
    <location>
        <begin position="1"/>
        <end position="81"/>
    </location>
</feature>
<dbReference type="GO" id="GO:0006284">
    <property type="term" value="P:base-excision repair"/>
    <property type="evidence" value="ECO:0007669"/>
    <property type="project" value="TreeGrafter"/>
</dbReference>
<dbReference type="GO" id="GO:0046872">
    <property type="term" value="F:metal ion binding"/>
    <property type="evidence" value="ECO:0007669"/>
    <property type="project" value="UniProtKB-UniRule"/>
</dbReference>
<dbReference type="OrthoDB" id="205514at2759"/>
<dbReference type="InterPro" id="IPR027421">
    <property type="entry name" value="DNA_pol_lamdba_lyase_dom_sf"/>
</dbReference>
<evidence type="ECO:0000256" key="7">
    <source>
        <dbReference type="ARBA" id="ARBA00022842"/>
    </source>
</evidence>
<evidence type="ECO:0000256" key="2">
    <source>
        <dbReference type="ARBA" id="ARBA00004123"/>
    </source>
</evidence>
<protein>
    <recommendedName>
        <fullName evidence="13">DNA polymerase</fullName>
        <ecNumber evidence="13">2.7.7.7</ecNumber>
    </recommendedName>
</protein>